<keyword evidence="1" id="KW-0812">Transmembrane</keyword>
<protein>
    <submittedName>
        <fullName evidence="2">Membrane protein</fullName>
    </submittedName>
</protein>
<feature type="transmembrane region" description="Helical" evidence="1">
    <location>
        <begin position="28"/>
        <end position="46"/>
    </location>
</feature>
<evidence type="ECO:0000313" key="3">
    <source>
        <dbReference type="Proteomes" id="UP000637267"/>
    </source>
</evidence>
<dbReference type="RefSeq" id="WP_188705139.1">
    <property type="nucleotide sequence ID" value="NZ_BMLX01000004.1"/>
</dbReference>
<gene>
    <name evidence="2" type="ORF">GCM10010970_29570</name>
</gene>
<dbReference type="EMBL" id="BMLX01000004">
    <property type="protein sequence ID" value="GGP22957.1"/>
    <property type="molecule type" value="Genomic_DNA"/>
</dbReference>
<keyword evidence="1" id="KW-1133">Transmembrane helix</keyword>
<evidence type="ECO:0000256" key="1">
    <source>
        <dbReference type="SAM" id="Phobius"/>
    </source>
</evidence>
<proteinExistence type="predicted"/>
<dbReference type="Pfam" id="PF04286">
    <property type="entry name" value="DUF445"/>
    <property type="match status" value="1"/>
</dbReference>
<keyword evidence="1" id="KW-0472">Membrane</keyword>
<feature type="transmembrane region" description="Helical" evidence="1">
    <location>
        <begin position="52"/>
        <end position="78"/>
    </location>
</feature>
<accession>A0ABQ2PCK6</accession>
<comment type="caution">
    <text evidence="2">The sequence shown here is derived from an EMBL/GenBank/DDBJ whole genome shotgun (WGS) entry which is preliminary data.</text>
</comment>
<dbReference type="PANTHER" id="PTHR38442">
    <property type="entry name" value="INNER MEMBRANE PROTEIN-RELATED"/>
    <property type="match status" value="1"/>
</dbReference>
<reference evidence="3" key="1">
    <citation type="journal article" date="2019" name="Int. J. Syst. Evol. Microbiol.">
        <title>The Global Catalogue of Microorganisms (GCM) 10K type strain sequencing project: providing services to taxonomists for standard genome sequencing and annotation.</title>
        <authorList>
            <consortium name="The Broad Institute Genomics Platform"/>
            <consortium name="The Broad Institute Genome Sequencing Center for Infectious Disease"/>
            <person name="Wu L."/>
            <person name="Ma J."/>
        </authorList>
    </citation>
    <scope>NUCLEOTIDE SEQUENCE [LARGE SCALE GENOMIC DNA]</scope>
    <source>
        <strain evidence="3">CGMCC 1.8859</strain>
    </source>
</reference>
<evidence type="ECO:0000313" key="2">
    <source>
        <dbReference type="EMBL" id="GGP22957.1"/>
    </source>
</evidence>
<dbReference type="PANTHER" id="PTHR38442:SF1">
    <property type="entry name" value="INNER MEMBRANE PROTEIN"/>
    <property type="match status" value="1"/>
</dbReference>
<dbReference type="Proteomes" id="UP000637267">
    <property type="component" value="Unassembled WGS sequence"/>
</dbReference>
<organism evidence="2 3">
    <name type="scientific">Silvimonas iriomotensis</name>
    <dbReference type="NCBI Taxonomy" id="449662"/>
    <lineage>
        <taxon>Bacteria</taxon>
        <taxon>Pseudomonadati</taxon>
        <taxon>Pseudomonadota</taxon>
        <taxon>Betaproteobacteria</taxon>
        <taxon>Neisseriales</taxon>
        <taxon>Chitinibacteraceae</taxon>
        <taxon>Silvimonas</taxon>
    </lineage>
</organism>
<dbReference type="InterPro" id="IPR007383">
    <property type="entry name" value="DUF445"/>
</dbReference>
<keyword evidence="3" id="KW-1185">Reference proteome</keyword>
<name>A0ABQ2PCK6_9NEIS</name>
<sequence length="431" mass="48344">MLPGPSSVESILQADPAKAARLRRARTFATSLLIVVTVLYLITLRLEHLHRAFGYVAAFSEAAMIGALADWFAVVALFRYPMGVPIPHTAIIPRNKNRIADNLGTFIETHFLQPEQLLARIDAFDPARRLSIWLARPGAKRELTEQAAHFLHFVLGTLDDRRFAHIARDLVLKAIGNADFAGSAATLIQVLREDGRHQQVLDGVLRVLLGKLEDPKTQSWLSGLLAKEFDVLRWVALDEAGGRYLARKLVTAAVLELDHALVQPDHMLRQAFDDQLRQLAKDLAEDPALRGKVDAWRDMLTASPMLHDKLDDLWRTLLDSLQRDLTSENSQIRSRVGAAIKQLGLRLHEDQAFAEWLNQQIRDFAARSLVRYRSEIGRFIADQLKAWDNRVLVARLELNVGVDLQFIRVNGTLVGGAVGLLIYSVRHAVGF</sequence>